<dbReference type="PANTHER" id="PTHR33112:SF14">
    <property type="entry name" value="HETEROKARYON INCOMPATIBILITY DOMAIN-CONTAINING PROTEIN"/>
    <property type="match status" value="1"/>
</dbReference>
<accession>A0AAW0G8J6</accession>
<evidence type="ECO:0000313" key="3">
    <source>
        <dbReference type="EMBL" id="KAK7686559.1"/>
    </source>
</evidence>
<evidence type="ECO:0000259" key="2">
    <source>
        <dbReference type="Pfam" id="PF06985"/>
    </source>
</evidence>
<dbReference type="InterPro" id="IPR010730">
    <property type="entry name" value="HET"/>
</dbReference>
<dbReference type="EMBL" id="JASBNA010000016">
    <property type="protein sequence ID" value="KAK7686559.1"/>
    <property type="molecule type" value="Genomic_DNA"/>
</dbReference>
<reference evidence="3 4" key="1">
    <citation type="submission" date="2022-09" db="EMBL/GenBank/DDBJ databases">
        <authorList>
            <person name="Palmer J.M."/>
        </authorList>
    </citation>
    <scope>NUCLEOTIDE SEQUENCE [LARGE SCALE GENOMIC DNA]</scope>
    <source>
        <strain evidence="3 4">DSM 7382</strain>
    </source>
</reference>
<organism evidence="3 4">
    <name type="scientific">Cerrena zonata</name>
    <dbReference type="NCBI Taxonomy" id="2478898"/>
    <lineage>
        <taxon>Eukaryota</taxon>
        <taxon>Fungi</taxon>
        <taxon>Dikarya</taxon>
        <taxon>Basidiomycota</taxon>
        <taxon>Agaricomycotina</taxon>
        <taxon>Agaricomycetes</taxon>
        <taxon>Polyporales</taxon>
        <taxon>Cerrenaceae</taxon>
        <taxon>Cerrena</taxon>
    </lineage>
</organism>
<gene>
    <name evidence="3" type="ORF">QCA50_010159</name>
</gene>
<sequence>MLTELWELIRRLIEFFWHMPPAGHSSSESPLGNPIQNEEPRDIQSAISDEPTLNLAASSVRAMPLSNHNAKERVSGIVDLNAIEGLTIVGDSSNRPSGQPLSLGEGIVGMLPSEGHDPSSPRPRPYMPPETFGDPPSRFTVSITGRSSSLPDPASDSNTEESLSTPLVGKLFALGIKIIDQAKYAGRNLQIRLLVDRKDVMTPIAFKEGTYPNNEFHVTFPEPISFQVFLSSKMEMTVFIDGISPGILDGPQHWNLSMLLNSMPLTSQGILFNTLFIVQISDTTEREGPLNLIAEKFAQLARTLDDGNTDPHAHLLRVSVDAMIVAACKNAHGRDTRVADHMLVQPLVLLIDTAIEFCQIDSHGDSMWTLNLVRSVGEHIARGVILLDSFMTRTLLDDKAAEESLAEYIQALQATRLCITRISNPHIAPVVPDQLHSKVKMSQIYDIKLDLLAGATFDITLTATPERMRFVDCKRLVEYDRLRILELVDYGDISHIPYSAVSYVWRGNLRLENPEASNCGSRGTFVVKDVETDGDPINIDLLLYAAKVSLDHNLQFTWIDRLCILQKEKQPKRDKPWQLERMHSFYQECGLCIVMPDGLFSMVYPEQHTPWMERIWTMEEALLPPDVQILFAWTRGPGLLIVINDTIPEFDGAVIGFVEQLDHGVGMIPLVPLLQCSGRVAFLDAVGKRHLDIEFNMFRGSGMKSFSTAASLFRMQPQAEEEPKHSNPLEYAFAYKRRDVRLWHSAFARDATYHDDIIIILARLLGFEKRNIPGEKGLRQYRMNAHQKRTFGIAIELTTSISPLTRSRHFNWNMRRMMYDLFYTFDIGPFYNYLILPPYNRLYVSPPLRPQEKPPLVYEAALPLTVLAKIPLDISIDSLCNLLTIPFATCEYLRSLSIHGESSKALSDATMKLPTSALVQTLKLLPSIRYLSLSAFTVEADYPMTVHASHRLQDLKIDNLHSSQSSSSSHDYAALLSLFDIETLRINTTLSPPQVNSFSRQSNGIVSYSSEPTDNLTTRLEFPDIKHPIHGICNLYMNCSTSETFSWLAAIMDVGLQREAVSSDHHDTQLQSFKPLRKVDVICEDVRAAYVLGDFLRSQGGSSIDHFVLDLAQLCRYHTPFQAEDPVRAIMYSYPHPLKYLTIRLQWPVNNILTFKGIDSSSSNNIPWNQIITSSTVVHFLRSLLEVFNSSPVVIDACNLEIDIGNDTDLTLEILMEGLATSQVADALRNFIDYGWPRFSKSINFLWRRPVEAHEGCIVNAEDLLTKLPSALRIHQQKTVRLTEAEATDLTN</sequence>
<feature type="domain" description="Heterokaryon incompatibility" evidence="2">
    <location>
        <begin position="498"/>
        <end position="595"/>
    </location>
</feature>
<dbReference type="Proteomes" id="UP001385951">
    <property type="component" value="Unassembled WGS sequence"/>
</dbReference>
<feature type="compositionally biased region" description="Polar residues" evidence="1">
    <location>
        <begin position="91"/>
        <end position="100"/>
    </location>
</feature>
<evidence type="ECO:0000313" key="4">
    <source>
        <dbReference type="Proteomes" id="UP001385951"/>
    </source>
</evidence>
<proteinExistence type="predicted"/>
<protein>
    <recommendedName>
        <fullName evidence="2">Heterokaryon incompatibility domain-containing protein</fullName>
    </recommendedName>
</protein>
<keyword evidence="4" id="KW-1185">Reference proteome</keyword>
<evidence type="ECO:0000256" key="1">
    <source>
        <dbReference type="SAM" id="MobiDB-lite"/>
    </source>
</evidence>
<dbReference type="PANTHER" id="PTHR33112">
    <property type="entry name" value="DOMAIN PROTEIN, PUTATIVE-RELATED"/>
    <property type="match status" value="1"/>
</dbReference>
<feature type="compositionally biased region" description="Polar residues" evidence="1">
    <location>
        <begin position="139"/>
        <end position="162"/>
    </location>
</feature>
<feature type="region of interest" description="Disordered" evidence="1">
    <location>
        <begin position="91"/>
        <end position="162"/>
    </location>
</feature>
<comment type="caution">
    <text evidence="3">The sequence shown here is derived from an EMBL/GenBank/DDBJ whole genome shotgun (WGS) entry which is preliminary data.</text>
</comment>
<dbReference type="Pfam" id="PF06985">
    <property type="entry name" value="HET"/>
    <property type="match status" value="1"/>
</dbReference>
<name>A0AAW0G8J6_9APHY</name>